<dbReference type="InterPro" id="IPR028281">
    <property type="entry name" value="Sirohaem_synthase_central"/>
</dbReference>
<comment type="catalytic activity">
    <reaction evidence="10">
        <text>uroporphyrinogen III + 2 S-adenosyl-L-methionine = precorrin-2 + 2 S-adenosyl-L-homocysteine + H(+)</text>
        <dbReference type="Rhea" id="RHEA:32459"/>
        <dbReference type="ChEBI" id="CHEBI:15378"/>
        <dbReference type="ChEBI" id="CHEBI:57308"/>
        <dbReference type="ChEBI" id="CHEBI:57856"/>
        <dbReference type="ChEBI" id="CHEBI:58827"/>
        <dbReference type="ChEBI" id="CHEBI:59789"/>
        <dbReference type="EC" id="2.1.1.107"/>
    </reaction>
</comment>
<reference evidence="17" key="1">
    <citation type="submission" date="2016-05" db="EMBL/GenBank/DDBJ databases">
        <title>Comparative genomics of biotechnologically important yeasts.</title>
        <authorList>
            <consortium name="DOE Joint Genome Institute"/>
            <person name="Riley R."/>
            <person name="Haridas S."/>
            <person name="Wolfe K.H."/>
            <person name="Lopes M.R."/>
            <person name="Hittinger C.T."/>
            <person name="Goker M."/>
            <person name="Salamov A."/>
            <person name="Wisecaver J."/>
            <person name="Long T.M."/>
            <person name="Aerts A.L."/>
            <person name="Barry K."/>
            <person name="Choi C."/>
            <person name="Clum A."/>
            <person name="Coughlan A.Y."/>
            <person name="Deshpande S."/>
            <person name="Douglass A.P."/>
            <person name="Hanson S.J."/>
            <person name="Klenk H.-P."/>
            <person name="Labutti K."/>
            <person name="Lapidus A."/>
            <person name="Lindquist E."/>
            <person name="Lipzen A."/>
            <person name="Meier-Kolthoff J.P."/>
            <person name="Ohm R.A."/>
            <person name="Otillar R.P."/>
            <person name="Pangilinan J."/>
            <person name="Peng Y."/>
            <person name="Rokas A."/>
            <person name="Rosa C.A."/>
            <person name="Scheuner C."/>
            <person name="Sibirny A.A."/>
            <person name="Slot J.C."/>
            <person name="Stielow J.B."/>
            <person name="Sun H."/>
            <person name="Kurtzman C.P."/>
            <person name="Blackwell M."/>
            <person name="Grigoriev I.V."/>
            <person name="Jeffries T.W."/>
        </authorList>
    </citation>
    <scope>NUCLEOTIDE SEQUENCE [LARGE SCALE GENOMIC DNA]</scope>
    <source>
        <strain evidence="17">DSM 1968</strain>
    </source>
</reference>
<dbReference type="AlphaFoldDB" id="A0A1D2V9D7"/>
<dbReference type="Pfam" id="PF14824">
    <property type="entry name" value="Sirohm_synth_M"/>
    <property type="match status" value="1"/>
</dbReference>
<dbReference type="FunFam" id="3.40.1010.10:FF:000006">
    <property type="entry name" value="Siroheme synthase, putative"/>
    <property type="match status" value="1"/>
</dbReference>
<dbReference type="Pfam" id="PF13241">
    <property type="entry name" value="NAD_binding_7"/>
    <property type="match status" value="1"/>
</dbReference>
<evidence type="ECO:0000256" key="13">
    <source>
        <dbReference type="SAM" id="MobiDB-lite"/>
    </source>
</evidence>
<dbReference type="InterPro" id="IPR006366">
    <property type="entry name" value="CobA/CysG_C"/>
</dbReference>
<dbReference type="Proteomes" id="UP000095038">
    <property type="component" value="Unassembled WGS sequence"/>
</dbReference>
<evidence type="ECO:0000256" key="1">
    <source>
        <dbReference type="ARBA" id="ARBA00005879"/>
    </source>
</evidence>
<feature type="compositionally biased region" description="Low complexity" evidence="13">
    <location>
        <begin position="202"/>
        <end position="213"/>
    </location>
</feature>
<accession>A0A1D2V9D7</accession>
<dbReference type="InterPro" id="IPR014777">
    <property type="entry name" value="4pyrrole_Mease_sub1"/>
</dbReference>
<dbReference type="Gene3D" id="3.30.950.10">
    <property type="entry name" value="Methyltransferase, Cobalt-precorrin-4 Transmethylase, Domain 2"/>
    <property type="match status" value="1"/>
</dbReference>
<feature type="domain" description="Siroheme synthase central" evidence="15">
    <location>
        <begin position="145"/>
        <end position="171"/>
    </location>
</feature>
<comment type="function">
    <text evidence="11">Siroheme synthase involved in methionine biosynthesis.</text>
</comment>
<dbReference type="Gene3D" id="3.40.50.720">
    <property type="entry name" value="NAD(P)-binding Rossmann-like Domain"/>
    <property type="match status" value="1"/>
</dbReference>
<dbReference type="InterPro" id="IPR014776">
    <property type="entry name" value="4pyrrole_Mease_sub2"/>
</dbReference>
<dbReference type="RefSeq" id="XP_020044432.1">
    <property type="nucleotide sequence ID" value="XM_020194177.1"/>
</dbReference>
<evidence type="ECO:0000256" key="11">
    <source>
        <dbReference type="ARBA" id="ARBA00055636"/>
    </source>
</evidence>
<dbReference type="GO" id="GO:0032259">
    <property type="term" value="P:methylation"/>
    <property type="evidence" value="ECO:0007669"/>
    <property type="project" value="UniProtKB-KW"/>
</dbReference>
<evidence type="ECO:0000256" key="8">
    <source>
        <dbReference type="ARBA" id="ARBA00023167"/>
    </source>
</evidence>
<keyword evidence="3" id="KW-0028">Amino-acid biosynthesis</keyword>
<dbReference type="FunCoup" id="A0A1D2V9D7">
    <property type="interactions" value="447"/>
</dbReference>
<dbReference type="CDD" id="cd11642">
    <property type="entry name" value="SUMT"/>
    <property type="match status" value="1"/>
</dbReference>
<protein>
    <submittedName>
        <fullName evidence="16">Uroporphyrin-III C-methyltransferase</fullName>
    </submittedName>
</protein>
<dbReference type="OrthoDB" id="508204at2759"/>
<dbReference type="InParanoid" id="A0A1D2V9D7"/>
<dbReference type="InterPro" id="IPR012066">
    <property type="entry name" value="Met1_fungi"/>
</dbReference>
<gene>
    <name evidence="16" type="ORF">ASCRUDRAFT_78228</name>
</gene>
<evidence type="ECO:0000259" key="14">
    <source>
        <dbReference type="Pfam" id="PF00590"/>
    </source>
</evidence>
<dbReference type="GO" id="GO:0004851">
    <property type="term" value="F:uroporphyrin-III C-methyltransferase activity"/>
    <property type="evidence" value="ECO:0007669"/>
    <property type="project" value="UniProtKB-EC"/>
</dbReference>
<feature type="compositionally biased region" description="Acidic residues" evidence="13">
    <location>
        <begin position="214"/>
        <end position="228"/>
    </location>
</feature>
<keyword evidence="17" id="KW-1185">Reference proteome</keyword>
<dbReference type="Gene3D" id="3.40.1010.10">
    <property type="entry name" value="Cobalt-precorrin-4 Transmethylase, Domain 1"/>
    <property type="match status" value="1"/>
</dbReference>
<keyword evidence="6" id="KW-0560">Oxidoreductase</keyword>
<keyword evidence="4 12" id="KW-0808">Transferase</keyword>
<evidence type="ECO:0000256" key="4">
    <source>
        <dbReference type="ARBA" id="ARBA00022679"/>
    </source>
</evidence>
<keyword evidence="5" id="KW-0949">S-adenosyl-L-methionine</keyword>
<feature type="domain" description="Tetrapyrrole methylase" evidence="14">
    <location>
        <begin position="338"/>
        <end position="554"/>
    </location>
</feature>
<dbReference type="PIRSF" id="PIRSF036555">
    <property type="entry name" value="SUMT_yeast"/>
    <property type="match status" value="1"/>
</dbReference>
<evidence type="ECO:0000256" key="2">
    <source>
        <dbReference type="ARBA" id="ARBA00022603"/>
    </source>
</evidence>
<evidence type="ECO:0000256" key="5">
    <source>
        <dbReference type="ARBA" id="ARBA00022691"/>
    </source>
</evidence>
<dbReference type="GO" id="GO:0000103">
    <property type="term" value="P:sulfate assimilation"/>
    <property type="evidence" value="ECO:0007669"/>
    <property type="project" value="InterPro"/>
</dbReference>
<sequence>MVKLLVGLNCEDERHLLIGTSGISLFRLQMLIENKVRPIILIPYGIMEVSSTLREYILENKNKGIVEVIEIESEKMRIGLIEKIIKSVGRERVGRIIDRVFVTLGKEYEKLKREIYGVCIRLRIPINITDEPGLCSFTMLSSYKDGDFQVGLTTNGKGCRLASKLKRDIVSKLPKNLSGICDNIGKLKKRIQEDDKSRLDNENSNECNNNSDGNDYDNDYDNDNEEDILPSNGINKIYDKDYREENLYRKYVDEEELKLQRTRWLSQIIEYFPLEKLSEICIDELSLIYKDKEDQLALNKKFPDISTFHGEISIRSKKPEKLNRKGNGNGNGYRKKGKISLIGSGPGSISMLTIGAIKEMYSADLILADKLISKEVLELISKDEDGGGRKREIYIAKKFPGNAERAQKELLEKGLVGLQKGLKVIRLKQGDPYIFGRGGEEYQYFRDRGYRPLIVPGLSSSMVGPILADIPVTHRKVSDQFIVSTGTVKDGKFPANIPRYNEHTTVILLMVLHRLREMVGYLVGELGYDTEVPCCIVERASSPDQRIIRSQLKNVVEAFEVAGSRPPGLLVIGHTCDLLHGHFGGKSEQHGEHGEHGEPPKWIVEEGYSDIDVNIADVARYIQVSRWTQE</sequence>
<dbReference type="PANTHER" id="PTHR45790">
    <property type="entry name" value="SIROHEME SYNTHASE-RELATED"/>
    <property type="match status" value="1"/>
</dbReference>
<dbReference type="SUPFAM" id="SSF53790">
    <property type="entry name" value="Tetrapyrrole methylase"/>
    <property type="match status" value="1"/>
</dbReference>
<dbReference type="InterPro" id="IPR050161">
    <property type="entry name" value="Siro_Cobalamin_biosynth"/>
</dbReference>
<keyword evidence="8" id="KW-0486">Methionine biosynthesis</keyword>
<dbReference type="SUPFAM" id="SSF75615">
    <property type="entry name" value="Siroheme synthase middle domains-like"/>
    <property type="match status" value="1"/>
</dbReference>
<feature type="region of interest" description="Disordered" evidence="13">
    <location>
        <begin position="195"/>
        <end position="228"/>
    </location>
</feature>
<evidence type="ECO:0000313" key="16">
    <source>
        <dbReference type="EMBL" id="ODV58125.1"/>
    </source>
</evidence>
<dbReference type="PROSITE" id="PS00839">
    <property type="entry name" value="SUMT_1"/>
    <property type="match status" value="1"/>
</dbReference>
<dbReference type="PROSITE" id="PS00840">
    <property type="entry name" value="SUMT_2"/>
    <property type="match status" value="1"/>
</dbReference>
<dbReference type="GeneID" id="30967813"/>
<dbReference type="GO" id="GO:0019354">
    <property type="term" value="P:siroheme biosynthetic process"/>
    <property type="evidence" value="ECO:0007669"/>
    <property type="project" value="EnsemblFungi"/>
</dbReference>
<dbReference type="Pfam" id="PF00590">
    <property type="entry name" value="TP_methylase"/>
    <property type="match status" value="1"/>
</dbReference>
<evidence type="ECO:0000256" key="3">
    <source>
        <dbReference type="ARBA" id="ARBA00022605"/>
    </source>
</evidence>
<dbReference type="EMBL" id="KV454495">
    <property type="protein sequence ID" value="ODV58125.1"/>
    <property type="molecule type" value="Genomic_DNA"/>
</dbReference>
<dbReference type="GO" id="GO:0009086">
    <property type="term" value="P:methionine biosynthetic process"/>
    <property type="evidence" value="ECO:0007669"/>
    <property type="project" value="UniProtKB-KW"/>
</dbReference>
<organism evidence="16 17">
    <name type="scientific">Ascoidea rubescens DSM 1968</name>
    <dbReference type="NCBI Taxonomy" id="1344418"/>
    <lineage>
        <taxon>Eukaryota</taxon>
        <taxon>Fungi</taxon>
        <taxon>Dikarya</taxon>
        <taxon>Ascomycota</taxon>
        <taxon>Saccharomycotina</taxon>
        <taxon>Saccharomycetes</taxon>
        <taxon>Ascoideaceae</taxon>
        <taxon>Ascoidea</taxon>
    </lineage>
</organism>
<evidence type="ECO:0000256" key="6">
    <source>
        <dbReference type="ARBA" id="ARBA00023002"/>
    </source>
</evidence>
<dbReference type="GO" id="GO:0016491">
    <property type="term" value="F:oxidoreductase activity"/>
    <property type="evidence" value="ECO:0007669"/>
    <property type="project" value="UniProtKB-KW"/>
</dbReference>
<comment type="similarity">
    <text evidence="1 12">Belongs to the precorrin methyltransferase family.</text>
</comment>
<evidence type="ECO:0000256" key="10">
    <source>
        <dbReference type="ARBA" id="ARBA00052360"/>
    </source>
</evidence>
<evidence type="ECO:0000256" key="12">
    <source>
        <dbReference type="RuleBase" id="RU003960"/>
    </source>
</evidence>
<evidence type="ECO:0000256" key="7">
    <source>
        <dbReference type="ARBA" id="ARBA00023027"/>
    </source>
</evidence>
<keyword evidence="7" id="KW-0520">NAD</keyword>
<evidence type="ECO:0000313" key="17">
    <source>
        <dbReference type="Proteomes" id="UP000095038"/>
    </source>
</evidence>
<evidence type="ECO:0000256" key="9">
    <source>
        <dbReference type="ARBA" id="ARBA00023244"/>
    </source>
</evidence>
<dbReference type="FunFam" id="3.30.950.10:FF:000005">
    <property type="entry name" value="Uroporphyrin-III c-methyltransferase, putative"/>
    <property type="match status" value="1"/>
</dbReference>
<dbReference type="InterPro" id="IPR035996">
    <property type="entry name" value="4pyrrol_Methylase_sf"/>
</dbReference>
<proteinExistence type="inferred from homology"/>
<dbReference type="InterPro" id="IPR000878">
    <property type="entry name" value="4pyrrol_Mease"/>
</dbReference>
<name>A0A1D2V9D7_9ASCO</name>
<keyword evidence="2 12" id="KW-0489">Methyltransferase</keyword>
<dbReference type="InterPro" id="IPR003043">
    <property type="entry name" value="Uropor_MeTrfase_CS"/>
</dbReference>
<evidence type="ECO:0000259" key="15">
    <source>
        <dbReference type="Pfam" id="PF14824"/>
    </source>
</evidence>
<keyword evidence="9" id="KW-0627">Porphyrin biosynthesis</keyword>
<dbReference type="STRING" id="1344418.A0A1D2V9D7"/>
<dbReference type="PANTHER" id="PTHR45790:SF6">
    <property type="entry name" value="UROPORPHYRINOGEN-III C-METHYLTRANSFERASE"/>
    <property type="match status" value="1"/>
</dbReference>